<dbReference type="RefSeq" id="XP_007920939.1">
    <property type="nucleotide sequence ID" value="XM_007922748.1"/>
</dbReference>
<dbReference type="Proteomes" id="UP000016932">
    <property type="component" value="Unassembled WGS sequence"/>
</dbReference>
<dbReference type="VEuPathDB" id="FungiDB:MYCFIDRAFT_209529"/>
<protein>
    <submittedName>
        <fullName evidence="1">Uncharacterized protein</fullName>
    </submittedName>
</protein>
<dbReference type="AlphaFoldDB" id="N1Q607"/>
<dbReference type="OrthoDB" id="3177213at2759"/>
<reference evidence="1 2" key="1">
    <citation type="journal article" date="2012" name="PLoS Pathog.">
        <title>Diverse lifestyles and strategies of plant pathogenesis encoded in the genomes of eighteen Dothideomycetes fungi.</title>
        <authorList>
            <person name="Ohm R.A."/>
            <person name="Feau N."/>
            <person name="Henrissat B."/>
            <person name="Schoch C.L."/>
            <person name="Horwitz B.A."/>
            <person name="Barry K.W."/>
            <person name="Condon B.J."/>
            <person name="Copeland A.C."/>
            <person name="Dhillon B."/>
            <person name="Glaser F."/>
            <person name="Hesse C.N."/>
            <person name="Kosti I."/>
            <person name="LaButti K."/>
            <person name="Lindquist E.A."/>
            <person name="Lucas S."/>
            <person name="Salamov A.A."/>
            <person name="Bradshaw R.E."/>
            <person name="Ciuffetti L."/>
            <person name="Hamelin R.C."/>
            <person name="Kema G.H.J."/>
            <person name="Lawrence C."/>
            <person name="Scott J.A."/>
            <person name="Spatafora J.W."/>
            <person name="Turgeon B.G."/>
            <person name="de Wit P.J.G.M."/>
            <person name="Zhong S."/>
            <person name="Goodwin S.B."/>
            <person name="Grigoriev I.V."/>
        </authorList>
    </citation>
    <scope>NUCLEOTIDE SEQUENCE [LARGE SCALE GENOMIC DNA]</scope>
    <source>
        <strain evidence="1 2">CIRAD86</strain>
    </source>
</reference>
<keyword evidence="2" id="KW-1185">Reference proteome</keyword>
<gene>
    <name evidence="1" type="ORF">MYCFIDRAFT_209529</name>
</gene>
<dbReference type="HOGENOM" id="CLU_1670143_0_0_1"/>
<dbReference type="KEGG" id="pfj:MYCFIDRAFT_209529"/>
<evidence type="ECO:0000313" key="1">
    <source>
        <dbReference type="EMBL" id="EME87539.1"/>
    </source>
</evidence>
<dbReference type="GeneID" id="19336818"/>
<name>N1Q607_PSEFD</name>
<evidence type="ECO:0000313" key="2">
    <source>
        <dbReference type="Proteomes" id="UP000016932"/>
    </source>
</evidence>
<organism evidence="1 2">
    <name type="scientific">Pseudocercospora fijiensis (strain CIRAD86)</name>
    <name type="common">Black leaf streak disease fungus</name>
    <name type="synonym">Mycosphaerella fijiensis</name>
    <dbReference type="NCBI Taxonomy" id="383855"/>
    <lineage>
        <taxon>Eukaryota</taxon>
        <taxon>Fungi</taxon>
        <taxon>Dikarya</taxon>
        <taxon>Ascomycota</taxon>
        <taxon>Pezizomycotina</taxon>
        <taxon>Dothideomycetes</taxon>
        <taxon>Dothideomycetidae</taxon>
        <taxon>Mycosphaerellales</taxon>
        <taxon>Mycosphaerellaceae</taxon>
        <taxon>Pseudocercospora</taxon>
    </lineage>
</organism>
<dbReference type="eggNOG" id="ENOG502R0YP">
    <property type="taxonomic scope" value="Eukaryota"/>
</dbReference>
<sequence length="158" mass="17620">MIHKSQIVWASDSAFWTPNETDQQPVPYDSPVYKAGGKVHRVTISGRSDSESFKAEDCMVCSKCPDCGSNAVPFEGENEGTPFVHTADTIRTGRGLTFDPIQTPKFDRQNSKFSDASLHNVLYHDGLPRITALCIVRKCYCYSEALLRGNWEEQARVG</sequence>
<accession>N1Q607</accession>
<dbReference type="EMBL" id="KB446555">
    <property type="protein sequence ID" value="EME87539.1"/>
    <property type="molecule type" value="Genomic_DNA"/>
</dbReference>
<proteinExistence type="predicted"/>